<keyword evidence="4" id="KW-1185">Reference proteome</keyword>
<reference evidence="3" key="1">
    <citation type="submission" date="2022-08" db="EMBL/GenBank/DDBJ databases">
        <authorList>
            <consortium name="DOE Joint Genome Institute"/>
            <person name="Min B."/>
            <person name="Riley R."/>
            <person name="Sierra-Patev S."/>
            <person name="Naranjo-Ortiz M."/>
            <person name="Looney B."/>
            <person name="Konkel Z."/>
            <person name="Slot J.C."/>
            <person name="Sakamoto Y."/>
            <person name="Steenwyk J.L."/>
            <person name="Rokas A."/>
            <person name="Carro J."/>
            <person name="Camarero S."/>
            <person name="Ferreira P."/>
            <person name="Molpeceres G."/>
            <person name="Ruiz-Duenas F.J."/>
            <person name="Serrano A."/>
            <person name="Henrissat B."/>
            <person name="Drula E."/>
            <person name="Hughes K.W."/>
            <person name="Mata J.L."/>
            <person name="Ishikawa N.K."/>
            <person name="Vargas-Isla R."/>
            <person name="Ushijima S."/>
            <person name="Smith C.A."/>
            <person name="Ahrendt S."/>
            <person name="Andreopoulos W."/>
            <person name="He G."/>
            <person name="Labutti K."/>
            <person name="Lipzen A."/>
            <person name="Ng V."/>
            <person name="Sandor L."/>
            <person name="Barry K."/>
            <person name="Martinez A.T."/>
            <person name="Xiao Y."/>
            <person name="Gibbons J.G."/>
            <person name="Terashima K."/>
            <person name="Hibbett D.S."/>
            <person name="Grigoriev I.V."/>
        </authorList>
    </citation>
    <scope>NUCLEOTIDE SEQUENCE</scope>
    <source>
        <strain evidence="3">TFB9207</strain>
    </source>
</reference>
<feature type="transmembrane region" description="Helical" evidence="2">
    <location>
        <begin position="57"/>
        <end position="76"/>
    </location>
</feature>
<keyword evidence="2" id="KW-1133">Transmembrane helix</keyword>
<evidence type="ECO:0000256" key="1">
    <source>
        <dbReference type="SAM" id="MobiDB-lite"/>
    </source>
</evidence>
<dbReference type="AlphaFoldDB" id="A0AA38PG64"/>
<accession>A0AA38PG64</accession>
<comment type="caution">
    <text evidence="3">The sequence shown here is derived from an EMBL/GenBank/DDBJ whole genome shotgun (WGS) entry which is preliminary data.</text>
</comment>
<proteinExistence type="predicted"/>
<protein>
    <submittedName>
        <fullName evidence="3">Uncharacterized protein</fullName>
    </submittedName>
</protein>
<evidence type="ECO:0000256" key="2">
    <source>
        <dbReference type="SAM" id="Phobius"/>
    </source>
</evidence>
<dbReference type="EMBL" id="MU806019">
    <property type="protein sequence ID" value="KAJ3842050.1"/>
    <property type="molecule type" value="Genomic_DNA"/>
</dbReference>
<organism evidence="3 4">
    <name type="scientific">Lentinula raphanica</name>
    <dbReference type="NCBI Taxonomy" id="153919"/>
    <lineage>
        <taxon>Eukaryota</taxon>
        <taxon>Fungi</taxon>
        <taxon>Dikarya</taxon>
        <taxon>Basidiomycota</taxon>
        <taxon>Agaricomycotina</taxon>
        <taxon>Agaricomycetes</taxon>
        <taxon>Agaricomycetidae</taxon>
        <taxon>Agaricales</taxon>
        <taxon>Marasmiineae</taxon>
        <taxon>Omphalotaceae</taxon>
        <taxon>Lentinula</taxon>
    </lineage>
</organism>
<keyword evidence="2" id="KW-0472">Membrane</keyword>
<feature type="region of interest" description="Disordered" evidence="1">
    <location>
        <begin position="82"/>
        <end position="107"/>
    </location>
</feature>
<evidence type="ECO:0000313" key="3">
    <source>
        <dbReference type="EMBL" id="KAJ3842050.1"/>
    </source>
</evidence>
<keyword evidence="2" id="KW-0812">Transmembrane</keyword>
<gene>
    <name evidence="3" type="ORF">F5878DRAFT_427031</name>
</gene>
<evidence type="ECO:0000313" key="4">
    <source>
        <dbReference type="Proteomes" id="UP001163846"/>
    </source>
</evidence>
<sequence>MYRLLSTLFDFLIGPYIIFCDRPEIYDFFSLKLLCVRTYPRIVLEMVTMKQDTNMRITFFILITAFLAGVILPVMAGGGEGSDPPPYSSLSSQPKPQPPKPAQPEGRFSTFMKSIVPPFFRKESPNVVAEKIRVHIVPLDSKKDVIQGSGASLQATITEDGSEYTETHKVSCETAHYLHVLRPLHESCILIIYPDPDKSSPDLEILSGGPGELQDQKFWPKYVDVQSFSSYQVMCWWQ</sequence>
<name>A0AA38PG64_9AGAR</name>
<dbReference type="Proteomes" id="UP001163846">
    <property type="component" value="Unassembled WGS sequence"/>
</dbReference>